<comment type="caution">
    <text evidence="2">The sequence shown here is derived from an EMBL/GenBank/DDBJ whole genome shotgun (WGS) entry which is preliminary data.</text>
</comment>
<keyword evidence="1" id="KW-0812">Transmembrane</keyword>
<dbReference type="AlphaFoldDB" id="A0A8J3JZM5"/>
<keyword evidence="1" id="KW-0472">Membrane</keyword>
<protein>
    <submittedName>
        <fullName evidence="2">Uncharacterized protein</fullName>
    </submittedName>
</protein>
<feature type="transmembrane region" description="Helical" evidence="1">
    <location>
        <begin position="54"/>
        <end position="72"/>
    </location>
</feature>
<keyword evidence="3" id="KW-1185">Reference proteome</keyword>
<gene>
    <name evidence="2" type="ORF">Cch02nite_12720</name>
</gene>
<keyword evidence="1" id="KW-1133">Transmembrane helix</keyword>
<evidence type="ECO:0000256" key="1">
    <source>
        <dbReference type="SAM" id="Phobius"/>
    </source>
</evidence>
<name>A0A8J3JZM5_9ACTN</name>
<accession>A0A8J3JZM5</accession>
<dbReference type="Proteomes" id="UP000619293">
    <property type="component" value="Unassembled WGS sequence"/>
</dbReference>
<proteinExistence type="predicted"/>
<evidence type="ECO:0000313" key="3">
    <source>
        <dbReference type="Proteomes" id="UP000619293"/>
    </source>
</evidence>
<evidence type="ECO:0000313" key="2">
    <source>
        <dbReference type="EMBL" id="GIF87828.1"/>
    </source>
</evidence>
<feature type="transmembrane region" description="Helical" evidence="1">
    <location>
        <begin position="30"/>
        <end position="48"/>
    </location>
</feature>
<reference evidence="2 3" key="1">
    <citation type="submission" date="2021-01" db="EMBL/GenBank/DDBJ databases">
        <title>Whole genome shotgun sequence of Catellatospora chokoriensis NBRC 107358.</title>
        <authorList>
            <person name="Komaki H."/>
            <person name="Tamura T."/>
        </authorList>
    </citation>
    <scope>NUCLEOTIDE SEQUENCE [LARGE SCALE GENOMIC DNA]</scope>
    <source>
        <strain evidence="2 3">NBRC 107358</strain>
    </source>
</reference>
<organism evidence="2 3">
    <name type="scientific">Catellatospora chokoriensis</name>
    <dbReference type="NCBI Taxonomy" id="310353"/>
    <lineage>
        <taxon>Bacteria</taxon>
        <taxon>Bacillati</taxon>
        <taxon>Actinomycetota</taxon>
        <taxon>Actinomycetes</taxon>
        <taxon>Micromonosporales</taxon>
        <taxon>Micromonosporaceae</taxon>
        <taxon>Catellatospora</taxon>
    </lineage>
</organism>
<dbReference type="EMBL" id="BONG01000005">
    <property type="protein sequence ID" value="GIF87828.1"/>
    <property type="molecule type" value="Genomic_DNA"/>
</dbReference>
<sequence length="84" mass="8778">MPVAAARRLGKHVVLTPCAGEVRLSRLGRLLILIGVLVVACGLAVRVGSADRLAAVQTLGLAVVAGLALVAVNRVRARRDWFSP</sequence>